<keyword evidence="4 11" id="KW-0812">Transmembrane</keyword>
<keyword evidence="6" id="KW-0378">Hydrolase</keyword>
<keyword evidence="5" id="KW-0479">Metal-binding</keyword>
<evidence type="ECO:0000256" key="5">
    <source>
        <dbReference type="ARBA" id="ARBA00022723"/>
    </source>
</evidence>
<evidence type="ECO:0000256" key="10">
    <source>
        <dbReference type="ARBA" id="ARBA00023136"/>
    </source>
</evidence>
<name>A0A482YCJ2_9EURY</name>
<keyword evidence="7" id="KW-0862">Zinc</keyword>
<sequence>MAVSVGFLVLAMGLLVAIEVVSIGLASGVAISLPYLVFTLALGSSSLAVVPTGVVYGGLALAAGCAVRVVQSEPAPTETAIEVAAVTYLLVMLSSIVATGYLLVSVLGGSLRAAILVCGVLVAAVVVSWLLYAAVDWSNADETERSGYSVHEPTTVAADEPVGITTEMRSVLEGIGELTDRPASGYFGVTLAGVVVLGLCFAAATVVPTVYHLPGLAAVGSLCIVGLHIGTTIRSEYAGESAVLRDLERGERRESRATATTRADDHDLATLQATVGRLAAQADVPTPTVRIGSSATPRAITVGYRPATSTVVVSRGLLETLDDRELEAVLAHELAHVVHRDAAVMTFLALPAANASATVDRHVANPVLAIPAAVTYAVSRWCVALVSSYREYVADDGAVAITGDPAALASALETLDAELERRPATDLRDHRSTAAFSIVPPPWEEHRFFDRTRRVIARGIFGTHPDTETRIDRLRTAVDGRD</sequence>
<protein>
    <submittedName>
        <fullName evidence="13">Heat shock protein HtpX</fullName>
    </submittedName>
</protein>
<dbReference type="InterPro" id="IPR050083">
    <property type="entry name" value="HtpX_protease"/>
</dbReference>
<gene>
    <name evidence="13" type="ORF">BDK88_1385</name>
</gene>
<keyword evidence="8 11" id="KW-1133">Transmembrane helix</keyword>
<evidence type="ECO:0000256" key="1">
    <source>
        <dbReference type="ARBA" id="ARBA00001947"/>
    </source>
</evidence>
<dbReference type="PANTHER" id="PTHR43221">
    <property type="entry name" value="PROTEASE HTPX"/>
    <property type="match status" value="1"/>
</dbReference>
<evidence type="ECO:0000313" key="14">
    <source>
        <dbReference type="Proteomes" id="UP000291097"/>
    </source>
</evidence>
<keyword evidence="10 11" id="KW-0472">Membrane</keyword>
<evidence type="ECO:0000256" key="6">
    <source>
        <dbReference type="ARBA" id="ARBA00022801"/>
    </source>
</evidence>
<dbReference type="Proteomes" id="UP000291097">
    <property type="component" value="Unassembled WGS sequence"/>
</dbReference>
<feature type="transmembrane region" description="Helical" evidence="11">
    <location>
        <begin position="83"/>
        <end position="107"/>
    </location>
</feature>
<feature type="transmembrane region" description="Helical" evidence="11">
    <location>
        <begin position="7"/>
        <end position="33"/>
    </location>
</feature>
<feature type="transmembrane region" description="Helical" evidence="11">
    <location>
        <begin position="53"/>
        <end position="71"/>
    </location>
</feature>
<dbReference type="EMBL" id="SHMP01000003">
    <property type="protein sequence ID" value="RZV12474.1"/>
    <property type="molecule type" value="Genomic_DNA"/>
</dbReference>
<evidence type="ECO:0000256" key="9">
    <source>
        <dbReference type="ARBA" id="ARBA00023049"/>
    </source>
</evidence>
<dbReference type="Gene3D" id="3.30.2010.10">
    <property type="entry name" value="Metalloproteases ('zincins'), catalytic domain"/>
    <property type="match status" value="1"/>
</dbReference>
<dbReference type="CDD" id="cd07327">
    <property type="entry name" value="M48B_HtpX_like"/>
    <property type="match status" value="1"/>
</dbReference>
<dbReference type="Pfam" id="PF01435">
    <property type="entry name" value="Peptidase_M48"/>
    <property type="match status" value="1"/>
</dbReference>
<comment type="caution">
    <text evidence="13">The sequence shown here is derived from an EMBL/GenBank/DDBJ whole genome shotgun (WGS) entry which is preliminary data.</text>
</comment>
<evidence type="ECO:0000256" key="3">
    <source>
        <dbReference type="ARBA" id="ARBA00022670"/>
    </source>
</evidence>
<dbReference type="GO" id="GO:0004222">
    <property type="term" value="F:metalloendopeptidase activity"/>
    <property type="evidence" value="ECO:0007669"/>
    <property type="project" value="InterPro"/>
</dbReference>
<organism evidence="13 14">
    <name type="scientific">Natrinema hispanicum</name>
    <dbReference type="NCBI Taxonomy" id="392421"/>
    <lineage>
        <taxon>Archaea</taxon>
        <taxon>Methanobacteriati</taxon>
        <taxon>Methanobacteriota</taxon>
        <taxon>Stenosarchaea group</taxon>
        <taxon>Halobacteria</taxon>
        <taxon>Halobacteriales</taxon>
        <taxon>Natrialbaceae</taxon>
        <taxon>Natrinema</taxon>
    </lineage>
</organism>
<dbReference type="PANTHER" id="PTHR43221:SF2">
    <property type="entry name" value="PROTEASE HTPX HOMOLOG"/>
    <property type="match status" value="1"/>
</dbReference>
<evidence type="ECO:0000259" key="12">
    <source>
        <dbReference type="Pfam" id="PF01435"/>
    </source>
</evidence>
<keyword evidence="9" id="KW-0482">Metalloprotease</keyword>
<evidence type="ECO:0000256" key="4">
    <source>
        <dbReference type="ARBA" id="ARBA00022692"/>
    </source>
</evidence>
<keyword evidence="2" id="KW-1003">Cell membrane</keyword>
<dbReference type="AlphaFoldDB" id="A0A482YCJ2"/>
<keyword evidence="3" id="KW-0645">Protease</keyword>
<reference evidence="13 14" key="1">
    <citation type="submission" date="2019-02" db="EMBL/GenBank/DDBJ databases">
        <title>Genomic Encyclopedia of Archaeal and Bacterial Type Strains, Phase II (KMG-II): from individual species to whole genera.</title>
        <authorList>
            <person name="Goeker M."/>
        </authorList>
    </citation>
    <scope>NUCLEOTIDE SEQUENCE [LARGE SCALE GENOMIC DNA]</scope>
    <source>
        <strain evidence="13 14">DSM 18328</strain>
    </source>
</reference>
<feature type="domain" description="Peptidase M48" evidence="12">
    <location>
        <begin position="269"/>
        <end position="476"/>
    </location>
</feature>
<evidence type="ECO:0000313" key="13">
    <source>
        <dbReference type="EMBL" id="RZV12474.1"/>
    </source>
</evidence>
<evidence type="ECO:0000256" key="7">
    <source>
        <dbReference type="ARBA" id="ARBA00022833"/>
    </source>
</evidence>
<evidence type="ECO:0000256" key="11">
    <source>
        <dbReference type="SAM" id="Phobius"/>
    </source>
</evidence>
<feature type="transmembrane region" description="Helical" evidence="11">
    <location>
        <begin position="185"/>
        <end position="204"/>
    </location>
</feature>
<feature type="transmembrane region" description="Helical" evidence="11">
    <location>
        <begin position="113"/>
        <end position="135"/>
    </location>
</feature>
<dbReference type="GO" id="GO:0046872">
    <property type="term" value="F:metal ion binding"/>
    <property type="evidence" value="ECO:0007669"/>
    <property type="project" value="UniProtKB-KW"/>
</dbReference>
<evidence type="ECO:0000256" key="2">
    <source>
        <dbReference type="ARBA" id="ARBA00022475"/>
    </source>
</evidence>
<dbReference type="GO" id="GO:0006508">
    <property type="term" value="P:proteolysis"/>
    <property type="evidence" value="ECO:0007669"/>
    <property type="project" value="UniProtKB-KW"/>
</dbReference>
<keyword evidence="13" id="KW-0346">Stress response</keyword>
<dbReference type="InterPro" id="IPR001915">
    <property type="entry name" value="Peptidase_M48"/>
</dbReference>
<proteinExistence type="predicted"/>
<accession>A0A482YCJ2</accession>
<comment type="cofactor">
    <cofactor evidence="1">
        <name>Zn(2+)</name>
        <dbReference type="ChEBI" id="CHEBI:29105"/>
    </cofactor>
</comment>
<evidence type="ECO:0000256" key="8">
    <source>
        <dbReference type="ARBA" id="ARBA00022989"/>
    </source>
</evidence>